<reference evidence="2" key="1">
    <citation type="journal article" date="2021" name="Nat. Commun.">
        <title>Genetic determinants of endophytism in the Arabidopsis root mycobiome.</title>
        <authorList>
            <person name="Mesny F."/>
            <person name="Miyauchi S."/>
            <person name="Thiergart T."/>
            <person name="Pickel B."/>
            <person name="Atanasova L."/>
            <person name="Karlsson M."/>
            <person name="Huettel B."/>
            <person name="Barry K.W."/>
            <person name="Haridas S."/>
            <person name="Chen C."/>
            <person name="Bauer D."/>
            <person name="Andreopoulos W."/>
            <person name="Pangilinan J."/>
            <person name="LaButti K."/>
            <person name="Riley R."/>
            <person name="Lipzen A."/>
            <person name="Clum A."/>
            <person name="Drula E."/>
            <person name="Henrissat B."/>
            <person name="Kohler A."/>
            <person name="Grigoriev I.V."/>
            <person name="Martin F.M."/>
            <person name="Hacquard S."/>
        </authorList>
    </citation>
    <scope>NUCLEOTIDE SEQUENCE</scope>
    <source>
        <strain evidence="2">MPI-CAGE-CH-0243</strain>
    </source>
</reference>
<organism evidence="2 3">
    <name type="scientific">Dendryphion nanum</name>
    <dbReference type="NCBI Taxonomy" id="256645"/>
    <lineage>
        <taxon>Eukaryota</taxon>
        <taxon>Fungi</taxon>
        <taxon>Dikarya</taxon>
        <taxon>Ascomycota</taxon>
        <taxon>Pezizomycotina</taxon>
        <taxon>Dothideomycetes</taxon>
        <taxon>Pleosporomycetidae</taxon>
        <taxon>Pleosporales</taxon>
        <taxon>Torulaceae</taxon>
        <taxon>Dendryphion</taxon>
    </lineage>
</organism>
<dbReference type="Proteomes" id="UP000700596">
    <property type="component" value="Unassembled WGS sequence"/>
</dbReference>
<accession>A0A9P9IJ82</accession>
<name>A0A9P9IJ82_9PLEO</name>
<evidence type="ECO:0000313" key="2">
    <source>
        <dbReference type="EMBL" id="KAH7122566.1"/>
    </source>
</evidence>
<gene>
    <name evidence="2" type="ORF">B0J11DRAFT_507544</name>
</gene>
<feature type="region of interest" description="Disordered" evidence="1">
    <location>
        <begin position="82"/>
        <end position="101"/>
    </location>
</feature>
<protein>
    <submittedName>
        <fullName evidence="2">Uncharacterized protein</fullName>
    </submittedName>
</protein>
<evidence type="ECO:0000313" key="3">
    <source>
        <dbReference type="Proteomes" id="UP000700596"/>
    </source>
</evidence>
<keyword evidence="3" id="KW-1185">Reference proteome</keyword>
<sequence>MSNSPVQNRDNDNVSLPACGVIGEAVPLPAIHLRRIRPAVAASTALHRVESLCCSNCRPLHLCIILSAAAARNGARAEILASHSHSTGPGGDKAARGTDPDGPCPPGMYTCRPFACSLLHAELQPFPPLPMCTARTTKTIPKMVLAPRMLRSGTLALANPSSATLLFLLVDPWDYTAPTPALQLPLQARLTIHDSVVNPHPVYAAEKRCVSPPPNAEFASSPACSLLNFCVCDDAGVDPGTRVPP</sequence>
<comment type="caution">
    <text evidence="2">The sequence shown here is derived from an EMBL/GenBank/DDBJ whole genome shotgun (WGS) entry which is preliminary data.</text>
</comment>
<dbReference type="EMBL" id="JAGMWT010000009">
    <property type="protein sequence ID" value="KAH7122566.1"/>
    <property type="molecule type" value="Genomic_DNA"/>
</dbReference>
<evidence type="ECO:0000256" key="1">
    <source>
        <dbReference type="SAM" id="MobiDB-lite"/>
    </source>
</evidence>
<dbReference type="AlphaFoldDB" id="A0A9P9IJ82"/>
<proteinExistence type="predicted"/>